<comment type="caution">
    <text evidence="3">The sequence shown here is derived from an EMBL/GenBank/DDBJ whole genome shotgun (WGS) entry which is preliminary data.</text>
</comment>
<protein>
    <recommendedName>
        <fullName evidence="5">GTPase</fullName>
    </recommendedName>
</protein>
<feature type="transmembrane region" description="Helical" evidence="2">
    <location>
        <begin position="21"/>
        <end position="42"/>
    </location>
</feature>
<name>A0A366K7M4_9BIFI</name>
<dbReference type="OrthoDB" id="3249401at2"/>
<evidence type="ECO:0000313" key="3">
    <source>
        <dbReference type="EMBL" id="RBP97664.1"/>
    </source>
</evidence>
<reference evidence="3 4" key="1">
    <citation type="submission" date="2017-10" db="EMBL/GenBank/DDBJ databases">
        <title>Bifidobacterium xylocopum sp. nov. and Bifidobacterium aemilianum sp. nov., from the carpenter bee (Xylocopa violacea) digestive tract.</title>
        <authorList>
            <person name="Alberoni D."/>
            <person name="Baffoni L."/>
            <person name="Di Gioia D."/>
            <person name="Gaggia F."/>
            <person name="Biavati B."/>
        </authorList>
    </citation>
    <scope>NUCLEOTIDE SEQUENCE [LARGE SCALE GENOMIC DNA]</scope>
    <source>
        <strain evidence="3 4">XV10</strain>
    </source>
</reference>
<organism evidence="3 4">
    <name type="scientific">Bifidobacterium aemilianum</name>
    <dbReference type="NCBI Taxonomy" id="2493120"/>
    <lineage>
        <taxon>Bacteria</taxon>
        <taxon>Bacillati</taxon>
        <taxon>Actinomycetota</taxon>
        <taxon>Actinomycetes</taxon>
        <taxon>Bifidobacteriales</taxon>
        <taxon>Bifidobacteriaceae</taxon>
        <taxon>Bifidobacterium</taxon>
    </lineage>
</organism>
<evidence type="ECO:0008006" key="5">
    <source>
        <dbReference type="Google" id="ProtNLM"/>
    </source>
</evidence>
<dbReference type="EMBL" id="PDCG01000004">
    <property type="protein sequence ID" value="RBP97664.1"/>
    <property type="molecule type" value="Genomic_DNA"/>
</dbReference>
<feature type="transmembrane region" description="Helical" evidence="2">
    <location>
        <begin position="208"/>
        <end position="228"/>
    </location>
</feature>
<gene>
    <name evidence="3" type="ORF">CRD60_05345</name>
</gene>
<keyword evidence="2" id="KW-0812">Transmembrane</keyword>
<dbReference type="Proteomes" id="UP000252530">
    <property type="component" value="Unassembled WGS sequence"/>
</dbReference>
<proteinExistence type="predicted"/>
<dbReference type="AlphaFoldDB" id="A0A366K7M4"/>
<sequence>MTDADTDRGESRKPTRPSRHAVIMRGLVAPFFGILAVASIVLGCLNATVWKPSSEIRAQARVAGARYIATDPKVLTLVDEQAELKVTGPSSSQEVCIALGSPKDVAGWTAGKDYVRITGLQDWASLSTHEAHDRSQAKGVKGQDVAFKDSDMWTRVRCGKGSARMNTTSADADRVALIYLGKNANTSSSARVSLHWVRHSLPDFATPFYFVGALFVVLTVLSASVFAMPPHKRRKRELVSTATPVQEEVSIKDAVTGSLYSLKEAASLAAPGKSAHMVHRHGRVDAGGDTPFGTPAATGPVVHDPGNRNLPAEQSQELDLSALGIQDQETAAPEPEGVGEETTLISQNEFDEYLARLAAEETESADDGAEEGGQQ</sequence>
<evidence type="ECO:0000313" key="4">
    <source>
        <dbReference type="Proteomes" id="UP000252530"/>
    </source>
</evidence>
<feature type="region of interest" description="Disordered" evidence="1">
    <location>
        <begin position="285"/>
        <end position="311"/>
    </location>
</feature>
<evidence type="ECO:0000256" key="1">
    <source>
        <dbReference type="SAM" id="MobiDB-lite"/>
    </source>
</evidence>
<keyword evidence="4" id="KW-1185">Reference proteome</keyword>
<accession>A0A366K7M4</accession>
<evidence type="ECO:0000256" key="2">
    <source>
        <dbReference type="SAM" id="Phobius"/>
    </source>
</evidence>
<dbReference type="RefSeq" id="WP_113860268.1">
    <property type="nucleotide sequence ID" value="NZ_PDCG01000004.1"/>
</dbReference>
<keyword evidence="2" id="KW-0472">Membrane</keyword>
<keyword evidence="2" id="KW-1133">Transmembrane helix</keyword>